<name>A0A4S8LH28_DENBC</name>
<dbReference type="OrthoDB" id="3006153at2759"/>
<protein>
    <submittedName>
        <fullName evidence="1">Uncharacterized protein</fullName>
    </submittedName>
</protein>
<reference evidence="1 2" key="1">
    <citation type="journal article" date="2019" name="Nat. Ecol. Evol.">
        <title>Megaphylogeny resolves global patterns of mushroom evolution.</title>
        <authorList>
            <person name="Varga T."/>
            <person name="Krizsan K."/>
            <person name="Foldi C."/>
            <person name="Dima B."/>
            <person name="Sanchez-Garcia M."/>
            <person name="Sanchez-Ramirez S."/>
            <person name="Szollosi G.J."/>
            <person name="Szarkandi J.G."/>
            <person name="Papp V."/>
            <person name="Albert L."/>
            <person name="Andreopoulos W."/>
            <person name="Angelini C."/>
            <person name="Antonin V."/>
            <person name="Barry K.W."/>
            <person name="Bougher N.L."/>
            <person name="Buchanan P."/>
            <person name="Buyck B."/>
            <person name="Bense V."/>
            <person name="Catcheside P."/>
            <person name="Chovatia M."/>
            <person name="Cooper J."/>
            <person name="Damon W."/>
            <person name="Desjardin D."/>
            <person name="Finy P."/>
            <person name="Geml J."/>
            <person name="Haridas S."/>
            <person name="Hughes K."/>
            <person name="Justo A."/>
            <person name="Karasinski D."/>
            <person name="Kautmanova I."/>
            <person name="Kiss B."/>
            <person name="Kocsube S."/>
            <person name="Kotiranta H."/>
            <person name="LaButti K.M."/>
            <person name="Lechner B.E."/>
            <person name="Liimatainen K."/>
            <person name="Lipzen A."/>
            <person name="Lukacs Z."/>
            <person name="Mihaltcheva S."/>
            <person name="Morgado L.N."/>
            <person name="Niskanen T."/>
            <person name="Noordeloos M.E."/>
            <person name="Ohm R.A."/>
            <person name="Ortiz-Santana B."/>
            <person name="Ovrebo C."/>
            <person name="Racz N."/>
            <person name="Riley R."/>
            <person name="Savchenko A."/>
            <person name="Shiryaev A."/>
            <person name="Soop K."/>
            <person name="Spirin V."/>
            <person name="Szebenyi C."/>
            <person name="Tomsovsky M."/>
            <person name="Tulloss R.E."/>
            <person name="Uehling J."/>
            <person name="Grigoriev I.V."/>
            <person name="Vagvolgyi C."/>
            <person name="Papp T."/>
            <person name="Martin F.M."/>
            <person name="Miettinen O."/>
            <person name="Hibbett D.S."/>
            <person name="Nagy L.G."/>
        </authorList>
    </citation>
    <scope>NUCLEOTIDE SEQUENCE [LARGE SCALE GENOMIC DNA]</scope>
    <source>
        <strain evidence="1 2">CBS 962.96</strain>
    </source>
</reference>
<sequence length="234" mass="25006">MLSRRTVLFISLVSIGLFFYNFGPSSTVEYHSITSSLSSLASFITSMSTSSSLSGWHARTLQTPYSAANAFEPKLDSLTFAVLHSTPVEPEGFTMALFKGTSTSDDAVAVDALGRVLLVSEKDAAGLTELAKSVNTLPKAGGFRNTWRIKQQTTSQPISRLLIKDGNNLQETSVQGFATGKKELKTAVGDVTELPDALYDFVGLVLEARDGYEIGSAGAVVEQVQNVLKDASVV</sequence>
<keyword evidence="2" id="KW-1185">Reference proteome</keyword>
<dbReference type="AlphaFoldDB" id="A0A4S8LH28"/>
<dbReference type="Proteomes" id="UP000297245">
    <property type="component" value="Unassembled WGS sequence"/>
</dbReference>
<accession>A0A4S8LH28</accession>
<dbReference type="EMBL" id="ML179423">
    <property type="protein sequence ID" value="THU88063.1"/>
    <property type="molecule type" value="Genomic_DNA"/>
</dbReference>
<evidence type="ECO:0000313" key="2">
    <source>
        <dbReference type="Proteomes" id="UP000297245"/>
    </source>
</evidence>
<gene>
    <name evidence="1" type="ORF">K435DRAFT_782196</name>
</gene>
<organism evidence="1 2">
    <name type="scientific">Dendrothele bispora (strain CBS 962.96)</name>
    <dbReference type="NCBI Taxonomy" id="1314807"/>
    <lineage>
        <taxon>Eukaryota</taxon>
        <taxon>Fungi</taxon>
        <taxon>Dikarya</taxon>
        <taxon>Basidiomycota</taxon>
        <taxon>Agaricomycotina</taxon>
        <taxon>Agaricomycetes</taxon>
        <taxon>Agaricomycetidae</taxon>
        <taxon>Agaricales</taxon>
        <taxon>Agaricales incertae sedis</taxon>
        <taxon>Dendrothele</taxon>
    </lineage>
</organism>
<evidence type="ECO:0000313" key="1">
    <source>
        <dbReference type="EMBL" id="THU88063.1"/>
    </source>
</evidence>
<proteinExistence type="predicted"/>